<dbReference type="Proteomes" id="UP000007752">
    <property type="component" value="Chromosome 4"/>
</dbReference>
<sequence>MEPSGLVPVTGDPEMTVPPPYVRGNAWPIPFKQSAGTPSAGKKTTFGDDD</sequence>
<accession>A3AXI4</accession>
<evidence type="ECO:0000313" key="2">
    <source>
        <dbReference type="EMBL" id="EAZ32023.1"/>
    </source>
</evidence>
<organism evidence="2">
    <name type="scientific">Oryza sativa subsp. japonica</name>
    <name type="common">Rice</name>
    <dbReference type="NCBI Taxonomy" id="39947"/>
    <lineage>
        <taxon>Eukaryota</taxon>
        <taxon>Viridiplantae</taxon>
        <taxon>Streptophyta</taxon>
        <taxon>Embryophyta</taxon>
        <taxon>Tracheophyta</taxon>
        <taxon>Spermatophyta</taxon>
        <taxon>Magnoliopsida</taxon>
        <taxon>Liliopsida</taxon>
        <taxon>Poales</taxon>
        <taxon>Poaceae</taxon>
        <taxon>BOP clade</taxon>
        <taxon>Oryzoideae</taxon>
        <taxon>Oryzeae</taxon>
        <taxon>Oryzinae</taxon>
        <taxon>Oryza</taxon>
        <taxon>Oryza sativa</taxon>
    </lineage>
</organism>
<dbReference type="AlphaFoldDB" id="A3AXI4"/>
<gene>
    <name evidence="2" type="ORF">OsJ_16202</name>
</gene>
<protein>
    <submittedName>
        <fullName evidence="2">Uncharacterized protein</fullName>
    </submittedName>
</protein>
<name>A3AXI4_ORYSJ</name>
<evidence type="ECO:0000256" key="1">
    <source>
        <dbReference type="SAM" id="MobiDB-lite"/>
    </source>
</evidence>
<feature type="region of interest" description="Disordered" evidence="1">
    <location>
        <begin position="1"/>
        <end position="20"/>
    </location>
</feature>
<reference evidence="2" key="2">
    <citation type="submission" date="2008-12" db="EMBL/GenBank/DDBJ databases">
        <title>Improved gene annotation of the rice (Oryza sativa) genomes.</title>
        <authorList>
            <person name="Wang J."/>
            <person name="Li R."/>
            <person name="Fan W."/>
            <person name="Huang Q."/>
            <person name="Zhang J."/>
            <person name="Zhou Y."/>
            <person name="Hu Y."/>
            <person name="Zi S."/>
            <person name="Li J."/>
            <person name="Ni P."/>
            <person name="Zheng H."/>
            <person name="Zhang Y."/>
            <person name="Zhao M."/>
            <person name="Hao Q."/>
            <person name="McDermott J."/>
            <person name="Samudrala R."/>
            <person name="Kristiansen K."/>
            <person name="Wong G.K.-S."/>
        </authorList>
    </citation>
    <scope>NUCLEOTIDE SEQUENCE</scope>
</reference>
<feature type="region of interest" description="Disordered" evidence="1">
    <location>
        <begin position="25"/>
        <end position="50"/>
    </location>
</feature>
<proteinExistence type="predicted"/>
<dbReference type="EMBL" id="CM000141">
    <property type="protein sequence ID" value="EAZ32023.1"/>
    <property type="molecule type" value="Genomic_DNA"/>
</dbReference>
<reference evidence="2" key="1">
    <citation type="journal article" date="2005" name="PLoS Biol.">
        <title>The genomes of Oryza sativa: a history of duplications.</title>
        <authorList>
            <person name="Yu J."/>
            <person name="Wang J."/>
            <person name="Lin W."/>
            <person name="Li S."/>
            <person name="Li H."/>
            <person name="Zhou J."/>
            <person name="Ni P."/>
            <person name="Dong W."/>
            <person name="Hu S."/>
            <person name="Zeng C."/>
            <person name="Zhang J."/>
            <person name="Zhang Y."/>
            <person name="Li R."/>
            <person name="Xu Z."/>
            <person name="Li S."/>
            <person name="Li X."/>
            <person name="Zheng H."/>
            <person name="Cong L."/>
            <person name="Lin L."/>
            <person name="Yin J."/>
            <person name="Geng J."/>
            <person name="Li G."/>
            <person name="Shi J."/>
            <person name="Liu J."/>
            <person name="Lv H."/>
            <person name="Li J."/>
            <person name="Wang J."/>
            <person name="Deng Y."/>
            <person name="Ran L."/>
            <person name="Shi X."/>
            <person name="Wang X."/>
            <person name="Wu Q."/>
            <person name="Li C."/>
            <person name="Ren X."/>
            <person name="Wang J."/>
            <person name="Wang X."/>
            <person name="Li D."/>
            <person name="Liu D."/>
            <person name="Zhang X."/>
            <person name="Ji Z."/>
            <person name="Zhao W."/>
            <person name="Sun Y."/>
            <person name="Zhang Z."/>
            <person name="Bao J."/>
            <person name="Han Y."/>
            <person name="Dong L."/>
            <person name="Ji J."/>
            <person name="Chen P."/>
            <person name="Wu S."/>
            <person name="Liu J."/>
            <person name="Xiao Y."/>
            <person name="Bu D."/>
            <person name="Tan J."/>
            <person name="Yang L."/>
            <person name="Ye C."/>
            <person name="Zhang J."/>
            <person name="Xu J."/>
            <person name="Zhou Y."/>
            <person name="Yu Y."/>
            <person name="Zhang B."/>
            <person name="Zhuang S."/>
            <person name="Wei H."/>
            <person name="Liu B."/>
            <person name="Lei M."/>
            <person name="Yu H."/>
            <person name="Li Y."/>
            <person name="Xu H."/>
            <person name="Wei S."/>
            <person name="He X."/>
            <person name="Fang L."/>
            <person name="Zhang Z."/>
            <person name="Zhang Y."/>
            <person name="Huang X."/>
            <person name="Su Z."/>
            <person name="Tong W."/>
            <person name="Li J."/>
            <person name="Tong Z."/>
            <person name="Li S."/>
            <person name="Ye J."/>
            <person name="Wang L."/>
            <person name="Fang L."/>
            <person name="Lei T."/>
            <person name="Chen C."/>
            <person name="Chen H."/>
            <person name="Xu Z."/>
            <person name="Li H."/>
            <person name="Huang H."/>
            <person name="Zhang F."/>
            <person name="Xu H."/>
            <person name="Li N."/>
            <person name="Zhao C."/>
            <person name="Li S."/>
            <person name="Dong L."/>
            <person name="Huang Y."/>
            <person name="Li L."/>
            <person name="Xi Y."/>
            <person name="Qi Q."/>
            <person name="Li W."/>
            <person name="Zhang B."/>
            <person name="Hu W."/>
            <person name="Zhang Y."/>
            <person name="Tian X."/>
            <person name="Jiao Y."/>
            <person name="Liang X."/>
            <person name="Jin J."/>
            <person name="Gao L."/>
            <person name="Zheng W."/>
            <person name="Hao B."/>
            <person name="Liu S."/>
            <person name="Wang W."/>
            <person name="Yuan L."/>
            <person name="Cao M."/>
            <person name="McDermott J."/>
            <person name="Samudrala R."/>
            <person name="Wang J."/>
            <person name="Wong G.K."/>
            <person name="Yang H."/>
        </authorList>
    </citation>
    <scope>NUCLEOTIDE SEQUENCE [LARGE SCALE GENOMIC DNA]</scope>
</reference>